<name>A0A6C0HAY7_9ZZZZ</name>
<evidence type="ECO:0000313" key="1">
    <source>
        <dbReference type="EMBL" id="QHT77758.1"/>
    </source>
</evidence>
<sequence length="162" mass="18903">MNAKEALDLKRLVNESHCEDNTENIRKLKHSVLIRNDIRKLEELKQKNEYLMTNGAEQFRELCISECPFLFGNYTDIFNKIIKNELDLKIMTKLLIVLKLIEDGQVDQHEGSVMVGKFLKELYIDSAIKRADNIDKEFEGQKVAPNKGRTISWREFKKSRGT</sequence>
<accession>A0A6C0HAY7</accession>
<organism evidence="1">
    <name type="scientific">viral metagenome</name>
    <dbReference type="NCBI Taxonomy" id="1070528"/>
    <lineage>
        <taxon>unclassified sequences</taxon>
        <taxon>metagenomes</taxon>
        <taxon>organismal metagenomes</taxon>
    </lineage>
</organism>
<reference evidence="1" key="1">
    <citation type="journal article" date="2020" name="Nature">
        <title>Giant virus diversity and host interactions through global metagenomics.</title>
        <authorList>
            <person name="Schulz F."/>
            <person name="Roux S."/>
            <person name="Paez-Espino D."/>
            <person name="Jungbluth S."/>
            <person name="Walsh D.A."/>
            <person name="Denef V.J."/>
            <person name="McMahon K.D."/>
            <person name="Konstantinidis K.T."/>
            <person name="Eloe-Fadrosh E.A."/>
            <person name="Kyrpides N.C."/>
            <person name="Woyke T."/>
        </authorList>
    </citation>
    <scope>NUCLEOTIDE SEQUENCE</scope>
    <source>
        <strain evidence="1">GVMAG-M-3300023179-90</strain>
    </source>
</reference>
<dbReference type="EMBL" id="MN739921">
    <property type="protein sequence ID" value="QHT77758.1"/>
    <property type="molecule type" value="Genomic_DNA"/>
</dbReference>
<proteinExistence type="predicted"/>
<dbReference type="AlphaFoldDB" id="A0A6C0HAY7"/>
<protein>
    <submittedName>
        <fullName evidence="1">Uncharacterized protein</fullName>
    </submittedName>
</protein>